<dbReference type="RefSeq" id="WP_129046494.1">
    <property type="nucleotide sequence ID" value="NZ_SDHX01000001.1"/>
</dbReference>
<gene>
    <name evidence="2" type="ORF">ESB00_04315</name>
</gene>
<proteinExistence type="predicted"/>
<keyword evidence="1" id="KW-0732">Signal</keyword>
<organism evidence="2 3">
    <name type="scientific">Oleiharenicola lentus</name>
    <dbReference type="NCBI Taxonomy" id="2508720"/>
    <lineage>
        <taxon>Bacteria</taxon>
        <taxon>Pseudomonadati</taxon>
        <taxon>Verrucomicrobiota</taxon>
        <taxon>Opitutia</taxon>
        <taxon>Opitutales</taxon>
        <taxon>Opitutaceae</taxon>
        <taxon>Oleiharenicola</taxon>
    </lineage>
</organism>
<dbReference type="OrthoDB" id="195361at2"/>
<name>A0A4Q1C8B3_9BACT</name>
<reference evidence="2 3" key="1">
    <citation type="submission" date="2019-01" db="EMBL/GenBank/DDBJ databases">
        <title>Lacunisphaera sp. strain TWA-58.</title>
        <authorList>
            <person name="Chen W.-M."/>
        </authorList>
    </citation>
    <scope>NUCLEOTIDE SEQUENCE [LARGE SCALE GENOMIC DNA]</scope>
    <source>
        <strain evidence="2 3">TWA-58</strain>
    </source>
</reference>
<keyword evidence="3" id="KW-1185">Reference proteome</keyword>
<accession>A0A4Q1C8B3</accession>
<evidence type="ECO:0000256" key="1">
    <source>
        <dbReference type="SAM" id="SignalP"/>
    </source>
</evidence>
<comment type="caution">
    <text evidence="2">The sequence shown here is derived from an EMBL/GenBank/DDBJ whole genome shotgun (WGS) entry which is preliminary data.</text>
</comment>
<evidence type="ECO:0000313" key="3">
    <source>
        <dbReference type="Proteomes" id="UP000290218"/>
    </source>
</evidence>
<protein>
    <submittedName>
        <fullName evidence="2">Uncharacterized protein</fullName>
    </submittedName>
</protein>
<dbReference type="Proteomes" id="UP000290218">
    <property type="component" value="Unassembled WGS sequence"/>
</dbReference>
<sequence>MKTKLLLTLFTLACGSLLHAEKIAAGPKGGRLLDSTPLKAEFLVTTERRVEVTFYDDHSNPILPGAQLVAVTAEPASGRVALEMEKTATHFASKTALPAGEPYRVVVQIRATPDAKPQNFRLDLNLATCGECQRKEYACTCEGH</sequence>
<feature type="signal peptide" evidence="1">
    <location>
        <begin position="1"/>
        <end position="20"/>
    </location>
</feature>
<dbReference type="AlphaFoldDB" id="A0A4Q1C8B3"/>
<dbReference type="EMBL" id="SDHX01000001">
    <property type="protein sequence ID" value="RXK55128.1"/>
    <property type="molecule type" value="Genomic_DNA"/>
</dbReference>
<feature type="chain" id="PRO_5020537600" evidence="1">
    <location>
        <begin position="21"/>
        <end position="144"/>
    </location>
</feature>
<evidence type="ECO:0000313" key="2">
    <source>
        <dbReference type="EMBL" id="RXK55128.1"/>
    </source>
</evidence>